<comment type="caution">
    <text evidence="8">The sequence shown here is derived from an EMBL/GenBank/DDBJ whole genome shotgun (WGS) entry which is preliminary data.</text>
</comment>
<feature type="region of interest" description="Disordered" evidence="7">
    <location>
        <begin position="117"/>
        <end position="232"/>
    </location>
</feature>
<reference evidence="8" key="2">
    <citation type="submission" date="2023-06" db="EMBL/GenBank/DDBJ databases">
        <authorList>
            <consortium name="Lawrence Berkeley National Laboratory"/>
            <person name="Haridas S."/>
            <person name="Hensen N."/>
            <person name="Bonometti L."/>
            <person name="Westerberg I."/>
            <person name="Brannstrom I.O."/>
            <person name="Guillou S."/>
            <person name="Cros-Aarteil S."/>
            <person name="Calhoun S."/>
            <person name="Kuo A."/>
            <person name="Mondo S."/>
            <person name="Pangilinan J."/>
            <person name="Riley R."/>
            <person name="LaButti K."/>
            <person name="Andreopoulos B."/>
            <person name="Lipzen A."/>
            <person name="Chen C."/>
            <person name="Yanf M."/>
            <person name="Daum C."/>
            <person name="Ng V."/>
            <person name="Clum A."/>
            <person name="Steindorff A."/>
            <person name="Ohm R."/>
            <person name="Martin F."/>
            <person name="Silar P."/>
            <person name="Natvig D."/>
            <person name="Lalanne C."/>
            <person name="Gautier V."/>
            <person name="Ament-velasquez S.L."/>
            <person name="Kruys A."/>
            <person name="Hutchinson M.I."/>
            <person name="Powell A.J."/>
            <person name="Barry K."/>
            <person name="Miller A.N."/>
            <person name="Grigoriev I.V."/>
            <person name="Debuchy R."/>
            <person name="Gladieux P."/>
            <person name="Thoren M.H."/>
            <person name="Johannesson H."/>
        </authorList>
    </citation>
    <scope>NUCLEOTIDE SEQUENCE</scope>
    <source>
        <strain evidence="8">CBS 232.78</strain>
    </source>
</reference>
<feature type="compositionally biased region" description="Polar residues" evidence="7">
    <location>
        <begin position="545"/>
        <end position="556"/>
    </location>
</feature>
<organism evidence="8 9">
    <name type="scientific">Podospora didyma</name>
    <dbReference type="NCBI Taxonomy" id="330526"/>
    <lineage>
        <taxon>Eukaryota</taxon>
        <taxon>Fungi</taxon>
        <taxon>Dikarya</taxon>
        <taxon>Ascomycota</taxon>
        <taxon>Pezizomycotina</taxon>
        <taxon>Sordariomycetes</taxon>
        <taxon>Sordariomycetidae</taxon>
        <taxon>Sordariales</taxon>
        <taxon>Podosporaceae</taxon>
        <taxon>Podospora</taxon>
    </lineage>
</organism>
<dbReference type="GO" id="GO:0006367">
    <property type="term" value="P:transcription initiation at RNA polymerase II promoter"/>
    <property type="evidence" value="ECO:0007669"/>
    <property type="project" value="InterPro"/>
</dbReference>
<dbReference type="InterPro" id="IPR011039">
    <property type="entry name" value="TFIIF_interaction"/>
</dbReference>
<evidence type="ECO:0000256" key="1">
    <source>
        <dbReference type="ARBA" id="ARBA00004123"/>
    </source>
</evidence>
<dbReference type="PANTHER" id="PTHR13011">
    <property type="entry name" value="TFIIF-ALPHA"/>
    <property type="match status" value="1"/>
</dbReference>
<dbReference type="GO" id="GO:0003677">
    <property type="term" value="F:DNA binding"/>
    <property type="evidence" value="ECO:0007669"/>
    <property type="project" value="UniProtKB-KW"/>
</dbReference>
<keyword evidence="3" id="KW-0805">Transcription regulation</keyword>
<feature type="region of interest" description="Disordered" evidence="7">
    <location>
        <begin position="323"/>
        <end position="646"/>
    </location>
</feature>
<accession>A0AAE0P0G5</accession>
<feature type="compositionally biased region" description="Acidic residues" evidence="7">
    <location>
        <begin position="360"/>
        <end position="385"/>
    </location>
</feature>
<feature type="compositionally biased region" description="Polar residues" evidence="7">
    <location>
        <begin position="455"/>
        <end position="464"/>
    </location>
</feature>
<evidence type="ECO:0000313" key="8">
    <source>
        <dbReference type="EMBL" id="KAK3391078.1"/>
    </source>
</evidence>
<keyword evidence="5" id="KW-0804">Transcription</keyword>
<feature type="compositionally biased region" description="Basic and acidic residues" evidence="7">
    <location>
        <begin position="478"/>
        <end position="500"/>
    </location>
</feature>
<dbReference type="EMBL" id="JAULSW010000002">
    <property type="protein sequence ID" value="KAK3391078.1"/>
    <property type="molecule type" value="Genomic_DNA"/>
</dbReference>
<dbReference type="SUPFAM" id="SSF50916">
    <property type="entry name" value="Rap30/74 interaction domains"/>
    <property type="match status" value="1"/>
</dbReference>
<dbReference type="GO" id="GO:0001096">
    <property type="term" value="F:TFIIF-class transcription factor complex binding"/>
    <property type="evidence" value="ECO:0007669"/>
    <property type="project" value="TreeGrafter"/>
</dbReference>
<dbReference type="GO" id="GO:0005674">
    <property type="term" value="C:transcription factor TFIIF complex"/>
    <property type="evidence" value="ECO:0007669"/>
    <property type="project" value="TreeGrafter"/>
</dbReference>
<evidence type="ECO:0000256" key="7">
    <source>
        <dbReference type="SAM" id="MobiDB-lite"/>
    </source>
</evidence>
<feature type="compositionally biased region" description="Low complexity" evidence="7">
    <location>
        <begin position="1"/>
        <end position="13"/>
    </location>
</feature>
<gene>
    <name evidence="8" type="ORF">B0H63DRAFT_520272</name>
</gene>
<evidence type="ECO:0008006" key="10">
    <source>
        <dbReference type="Google" id="ProtNLM"/>
    </source>
</evidence>
<sequence length="705" mass="78117">MSAPPSGSGSGPPKRLPAGLSLTRRKPNENPLVARKKIVPRPIARVPPPQTKKVEDATYRPTDQQLKELEKLRFKRKENAGWSDPPPPGAQVQEYDLITTKKALLEGMRYHIMRLSKAKGERASKGEAPVDVTDQDQFPRPVTLHRRDPRLPPANRMATLKEEDFSSANPEDDAEAERMRQQKAEREAQRALDQAQIAPVTKTNEPKKAAQQKKEKASAFYGRHSEEHKKQSGVRYEETLPWHLEDAEGKSGVWVGSYIAGLSELNCALVIDNNAFRMVPLERYYRFDEKPPFNTMSLETAENMMLQGKVVKRWVMMDKEKQEAEKEKEETRQFLRGRVRVKTESATSRSAPRTERQDDQELDFSGDEFQDDDEAPGFEADDEDTKDSKERQRRQHLAANLFGEGEERKVDEEERQEEMDKMKRKTMGKQTIKGLRKLEHAMDYLDSDSEEGENNPFTESSACLNKSHACLESESESEEKKDDEVKKEDAKKDEDAKKLTDQVGAGGSSKKQPGDKKGKLKRLGSPNLSDSSEAESNRKKVKTGLGTSSKAPSRSATPLPGRPKGLGGATSDGEGTAGEGSDGGLKMKNKIKLKTGGTGTPSASRAGSPAPANDFLAAQVNSPNRAGEASGTPRGSPPPGQSGKRIEASEIVQALAAHAHEGISLGNLLRKFVSRIDKPTTKVEWIALVKQNAEFGPDKLLRPKK</sequence>
<feature type="region of interest" description="Disordered" evidence="7">
    <location>
        <begin position="1"/>
        <end position="66"/>
    </location>
</feature>
<dbReference type="PANTHER" id="PTHR13011:SF0">
    <property type="entry name" value="GENERAL TRANSCRIPTION FACTOR IIF SUBUNIT 1"/>
    <property type="match status" value="1"/>
</dbReference>
<feature type="compositionally biased region" description="Gly residues" evidence="7">
    <location>
        <begin position="564"/>
        <end position="583"/>
    </location>
</feature>
<dbReference type="GO" id="GO:0032968">
    <property type="term" value="P:positive regulation of transcription elongation by RNA polymerase II"/>
    <property type="evidence" value="ECO:0007669"/>
    <property type="project" value="InterPro"/>
</dbReference>
<comment type="subcellular location">
    <subcellularLocation>
        <location evidence="1">Nucleus</location>
    </subcellularLocation>
</comment>
<keyword evidence="6" id="KW-0539">Nucleus</keyword>
<comment type="similarity">
    <text evidence="2">Belongs to the TFIIF alpha subunit family.</text>
</comment>
<evidence type="ECO:0000256" key="3">
    <source>
        <dbReference type="ARBA" id="ARBA00023015"/>
    </source>
</evidence>
<dbReference type="Proteomes" id="UP001285441">
    <property type="component" value="Unassembled WGS sequence"/>
</dbReference>
<name>A0AAE0P0G5_9PEZI</name>
<feature type="compositionally biased region" description="Basic and acidic residues" evidence="7">
    <location>
        <begin position="323"/>
        <end position="333"/>
    </location>
</feature>
<feature type="compositionally biased region" description="Low complexity" evidence="7">
    <location>
        <begin position="601"/>
        <end position="612"/>
    </location>
</feature>
<evidence type="ECO:0000256" key="6">
    <source>
        <dbReference type="ARBA" id="ARBA00023242"/>
    </source>
</evidence>
<protein>
    <recommendedName>
        <fullName evidence="10">Transcription initiation factor IIF subunit alpha</fullName>
    </recommendedName>
</protein>
<feature type="compositionally biased region" description="Basic and acidic residues" evidence="7">
    <location>
        <begin position="204"/>
        <end position="232"/>
    </location>
</feature>
<feature type="compositionally biased region" description="Basic and acidic residues" evidence="7">
    <location>
        <begin position="176"/>
        <end position="190"/>
    </location>
</feature>
<dbReference type="AlphaFoldDB" id="A0AAE0P0G5"/>
<dbReference type="GO" id="GO:0016251">
    <property type="term" value="F:RNA polymerase II general transcription initiation factor activity"/>
    <property type="evidence" value="ECO:0007669"/>
    <property type="project" value="TreeGrafter"/>
</dbReference>
<proteinExistence type="inferred from homology"/>
<keyword evidence="9" id="KW-1185">Reference proteome</keyword>
<keyword evidence="4" id="KW-0238">DNA-binding</keyword>
<evidence type="ECO:0000256" key="2">
    <source>
        <dbReference type="ARBA" id="ARBA00005249"/>
    </source>
</evidence>
<evidence type="ECO:0000256" key="4">
    <source>
        <dbReference type="ARBA" id="ARBA00023125"/>
    </source>
</evidence>
<dbReference type="InterPro" id="IPR008851">
    <property type="entry name" value="TFIIF-alpha"/>
</dbReference>
<reference evidence="8" key="1">
    <citation type="journal article" date="2023" name="Mol. Phylogenet. Evol.">
        <title>Genome-scale phylogeny and comparative genomics of the fungal order Sordariales.</title>
        <authorList>
            <person name="Hensen N."/>
            <person name="Bonometti L."/>
            <person name="Westerberg I."/>
            <person name="Brannstrom I.O."/>
            <person name="Guillou S."/>
            <person name="Cros-Aarteil S."/>
            <person name="Calhoun S."/>
            <person name="Haridas S."/>
            <person name="Kuo A."/>
            <person name="Mondo S."/>
            <person name="Pangilinan J."/>
            <person name="Riley R."/>
            <person name="LaButti K."/>
            <person name="Andreopoulos B."/>
            <person name="Lipzen A."/>
            <person name="Chen C."/>
            <person name="Yan M."/>
            <person name="Daum C."/>
            <person name="Ng V."/>
            <person name="Clum A."/>
            <person name="Steindorff A."/>
            <person name="Ohm R.A."/>
            <person name="Martin F."/>
            <person name="Silar P."/>
            <person name="Natvig D.O."/>
            <person name="Lalanne C."/>
            <person name="Gautier V."/>
            <person name="Ament-Velasquez S.L."/>
            <person name="Kruys A."/>
            <person name="Hutchinson M.I."/>
            <person name="Powell A.J."/>
            <person name="Barry K."/>
            <person name="Miller A.N."/>
            <person name="Grigoriev I.V."/>
            <person name="Debuchy R."/>
            <person name="Gladieux P."/>
            <person name="Hiltunen Thoren M."/>
            <person name="Johannesson H."/>
        </authorList>
    </citation>
    <scope>NUCLEOTIDE SEQUENCE</scope>
    <source>
        <strain evidence="8">CBS 232.78</strain>
    </source>
</reference>
<evidence type="ECO:0000313" key="9">
    <source>
        <dbReference type="Proteomes" id="UP001285441"/>
    </source>
</evidence>
<evidence type="ECO:0000256" key="5">
    <source>
        <dbReference type="ARBA" id="ARBA00023163"/>
    </source>
</evidence>